<evidence type="ECO:0000313" key="1">
    <source>
        <dbReference type="EMBL" id="MBC3795629.1"/>
    </source>
</evidence>
<name>A0ABR6WGL7_9FIRM</name>
<dbReference type="RefSeq" id="WP_148601993.1">
    <property type="nucleotide sequence ID" value="NZ_RXYB01000001.1"/>
</dbReference>
<dbReference type="Proteomes" id="UP000653358">
    <property type="component" value="Unassembled WGS sequence"/>
</dbReference>
<dbReference type="InterPro" id="IPR017695">
    <property type="entry name" value="Se-dep_Mo_hydrolase_YqeB"/>
</dbReference>
<gene>
    <name evidence="1" type="ORF">GH807_01000</name>
</gene>
<organism evidence="1 2">
    <name type="scientific">Acetobacterium tundrae</name>
    <dbReference type="NCBI Taxonomy" id="132932"/>
    <lineage>
        <taxon>Bacteria</taxon>
        <taxon>Bacillati</taxon>
        <taxon>Bacillota</taxon>
        <taxon>Clostridia</taxon>
        <taxon>Eubacteriales</taxon>
        <taxon>Eubacteriaceae</taxon>
        <taxon>Acetobacterium</taxon>
    </lineage>
</organism>
<keyword evidence="2" id="KW-1185">Reference proteome</keyword>
<sequence length="280" mass="30247">MDNQKKPLVIVRGAGDIATGVIQKLLRAGIDVIACETVKPSAIRRYVALCEAVYEGRWQVEDIIGIKAMNLDHCKQIMALNHQQNKPEKTYQIPIMIDPQLDLLKQIKPDVLIDAILAKKNLGTRMDMASGTIALGPGFSAGEDVQIVIETMRGHDLGRLVFDGPTIPNTGDPGIIGGYGKERVIRAPAAGAFYGIHKITDVVDQGEIVGKIGDVYVTAGITGAIRGMIRDGYMVTKGFKIADIDPRRDQQKNCFLISDKARTIGGAALEAVMMLLAAAK</sequence>
<dbReference type="EMBL" id="WJBB01000001">
    <property type="protein sequence ID" value="MBC3795629.1"/>
    <property type="molecule type" value="Genomic_DNA"/>
</dbReference>
<evidence type="ECO:0000313" key="2">
    <source>
        <dbReference type="Proteomes" id="UP000653358"/>
    </source>
</evidence>
<accession>A0ABR6WGL7</accession>
<dbReference type="NCBIfam" id="TIGR03309">
    <property type="entry name" value="matur_yqeB"/>
    <property type="match status" value="1"/>
</dbReference>
<proteinExistence type="predicted"/>
<protein>
    <submittedName>
        <fullName evidence="1">EF2563 family selenium-dependent molybdenum hydroxylase system protein</fullName>
    </submittedName>
</protein>
<comment type="caution">
    <text evidence="1">The sequence shown here is derived from an EMBL/GenBank/DDBJ whole genome shotgun (WGS) entry which is preliminary data.</text>
</comment>
<reference evidence="1 2" key="1">
    <citation type="journal article" date="2020" name="mSystems">
        <title>Defining Genomic and Predicted Metabolic Features of the Acetobacterium Genus.</title>
        <authorList>
            <person name="Ross D.E."/>
            <person name="Marshall C.W."/>
            <person name="Gulliver D."/>
            <person name="May H.D."/>
            <person name="Norman R.S."/>
        </authorList>
    </citation>
    <scope>NUCLEOTIDE SEQUENCE [LARGE SCALE GENOMIC DNA]</scope>
    <source>
        <strain evidence="1 2">DSM 9173</strain>
    </source>
</reference>